<evidence type="ECO:0000256" key="1">
    <source>
        <dbReference type="SAM" id="Phobius"/>
    </source>
</evidence>
<keyword evidence="1" id="KW-0472">Membrane</keyword>
<feature type="transmembrane region" description="Helical" evidence="1">
    <location>
        <begin position="2893"/>
        <end position="2914"/>
    </location>
</feature>
<feature type="transmembrane region" description="Helical" evidence="1">
    <location>
        <begin position="2815"/>
        <end position="2837"/>
    </location>
</feature>
<feature type="transmembrane region" description="Helical" evidence="1">
    <location>
        <begin position="3118"/>
        <end position="3142"/>
    </location>
</feature>
<keyword evidence="2" id="KW-0732">Signal</keyword>
<evidence type="ECO:0000256" key="2">
    <source>
        <dbReference type="SAM" id="SignalP"/>
    </source>
</evidence>
<organism evidence="3 4">
    <name type="scientific">Tetrahymena thermophila (strain SB210)</name>
    <dbReference type="NCBI Taxonomy" id="312017"/>
    <lineage>
        <taxon>Eukaryota</taxon>
        <taxon>Sar</taxon>
        <taxon>Alveolata</taxon>
        <taxon>Ciliophora</taxon>
        <taxon>Intramacronucleata</taxon>
        <taxon>Oligohymenophorea</taxon>
        <taxon>Hymenostomatida</taxon>
        <taxon>Tetrahymenina</taxon>
        <taxon>Tetrahymenidae</taxon>
        <taxon>Tetrahymena</taxon>
    </lineage>
</organism>
<accession>Q22P60</accession>
<dbReference type="RefSeq" id="XP_001007196.2">
    <property type="nucleotide sequence ID" value="XM_001007196.2"/>
</dbReference>
<keyword evidence="1" id="KW-1133">Transmembrane helix</keyword>
<sequence length="3339" mass="391702">MFFLLILVLNLIYFAKGDAFDSKIYCKIDEYQISFKECRKCDFQCLSCIGPTAKDCLKCRFNRYKNECLDKCPQNYFSQNGQCKTCSILYCQQCFDVDQCQTCVKGFKLSDNRKQCIYQSQNSFAYRDENKGDIINDTIVCQDQYATNYSGKYCQAIPFCLKENFINQLKETCFNILNKNSNGIKMATMKESVVYYNEKQANIYRIKDYQYEDSLQINDKLVKIVYFKQQLFILYTTFTEIYEGKPLSLKSKIQQPKDILNVKKSYIFSLESFQTVLLTITAQNDEYIIQDLQSSNILAKSYVGQLILDIKVEQTQNVLVLATLQTVQFFQLKVNDELSTIDLVYKASFPTNRNSSYIIQNVYTQFYYSQSQSLFALLFDEQRYSIYNIKEFKIVYQLNLDSYNQAIVIQELGQVSFHYENLIVLHDLDLIIYKKQIKLHEIVITGNNFLIVYLNPYVYIASKDFTQSYVSVYDNNFIFVKNIALKQGKVTSMHIRQPTNDEDKETVVVGQEDNIAEIQGLQVKRYLVENCFNSPVKFFGQTTTLISGYVVDQIRRIHFYVSINIYGNLVFILIKDNKVIKYVEIFHPELMNLELYQKLKLYINQVDREIKVFGLRVKDMKYVIMFSYFQFNVLFIEQYLDILFLSSSLIIVQNLNNYNQVIYKRNDFQQNSQVILSNTNSIGNCLQNNNYFVIENFWINNQNQQENTFIAIEKQAFTFCYGMKIPQEYLSINFISDDEILCITNTHFLTYNLSDCQQINSTEHLIQSKIRDVQVKVDYNLLILDEYIEIYSENEHTKYNHTYYFFNLKTFQIINQFKPLKSVNQQLEDFNQLNTYIFFVDGTHKFADSNILIVMASYNEDQKYDMSNDDMSTGLCEMYISEFIINGLKIEQSKIYTTIQECKSMSRWGEQHFGLYRSVQLFQQKIFGQIQEQFSIGCSFNCMELQEVLIYKNLVVYQEKILPNFARILSGDTLFYSKQKIIKRYNIYPKFNIIMIEYSTQLDQADGYLINIQLIKYPQNEELFNYQINQVCKYFVANIIEIYNTLIICDQNILSVYDVNNISSKIQVFNDFNLAQICKFDYQFINVGSIKGDFLAQCKLAFSEYSPIIYINGQGIYNYQNNSFTAYPQLIFDIFKVERSVNNFFGSLEQKQLFIEQENQIIVILYQTIFFYNKSNNYTQYQTTLKLNSQNYFFEQNYFITLNEHQNYEILQIYNYLFESIISFQEAENIEFSSQYYIDCTGFNKMLITYTMKIVGFNQPFSQSNDPFFTYNVQSQYKNFNVQLCTDEHLILLVNLTSTNMPRYEIQVISYYTQSLIKTYSIRPDQLIFNNQSKSVTQQNWYQKSKGIALIQNIIISLIEDGSDLLYVLPTLDFVYDDVNDYGIIIDNKNNNYIQVIDFSLIFPFNLNSYSFANDIMIGPYLYGYTNKTTNQYQNKWIIFYNSYYNSIFFYDFDDETETKLQLDDGIIQNNHQILYNIELRTQSEDVDPEKNPDFPTESLIKKLNFACLFNNYAVIFSKEKIIQYLPITNYDKNIPEGSLKFNDISKSATFARIQMNNITHLYEVVYKHVNLPTNIDLGKILHTVFYSQDLLLYLAFIDSNGYFVVDENVFIKLPEDYSVDKINLFDIIVNDKTAQSIFILGTSQKISIYNESLDKLLEMDTLSGSIQDAILEEKFQYLLLITSNTLMVYRYTLNEEKSNINQIEPLNKFNLQSRNQNKLSKINNDHIAVISKSQLSMFLLTSDSVQYIYSIQNQNFNIIQNSLLFDDSKFLIIWDVHRVYLYDVRPDNGEIVQIFYREYTHIKILYTGYYWDNNRSFIRLIGVTATNVFDIRKEVKNLDKNAEQQIQYQKLLNSDSSLKSLSSQCIQVDNLYSNILEQSQQIDYLVQKSHSKIYSIIFNVQYDNQIIQIPEKSYLENLIDGLKLIYNLNNKNIKIFQNNKVNLQNPQLFQYLTFKNGTVDLYVDQDSHQSNQTAIYNQIIFNNFNTINLLNILIKRSTFIIMCKNIYINKVTIDEKADKFVIIGEENTQNYLYIQNFVIFVQEMNKNFLQIEKYFQANMSNIFIQSSSNQRNDTYQNDGLINIIDSKIRSFTGFVNFEKVGSLNLTGLKVSDLASDITLLSIIEIENVTISDVTATNLNWLTTIPLEKSADRRISIFDIFLALNFVNISRVQIKNCMYDRVIKINSTIFETYDYIQQVQFSKNLTVNIEDVTIRNIKPKGTAKAIVAYYNLFQLQVSHAFLSNFVAKNVSGFTSCYYLQKMQQAFVKNFNISLIQNAQNIISFSQIEELNFYNIQVINFTNIVNCFYLQDSQIQLSKIKIINPIISNYYVFDSAIKISFYYTSSSILIQDTIVQNIQNQRGNGTAINIINANQVKLQNVKLNQNFCILNGGAIYAINSNILIYQLEVTDNKAVLSGGGIYLLMSQIELDKNFKDHDIKKSVIKNNFAQVGGGIRYISNFIPNLILENESIISDNSVRFYGSDYTMYPKKIQIIKDQNYQLLSSSLLSIKQKVKFIWVDEQGNNLKYYDENDTVMQLFNLKVIDEQFTDLIQELKQYKIINIYSDDIIFDSISNQIELNGAIKKNEDEGYQYIEVESSFLLSPKQKSSFYIYAPLKYIPMSLKADITNLSLPVDVEFRECIEGEIIEEYQNSLKKKYFSCNLCSNNTYSLQKPISKDQKCQICPDYSLSCEGNQIIAMQGFWNEPGTDIIEECFNQPLKCTRDDPNLYQCSEGGFGPRCESCDYSNFIFQDYYYGKSGRYNCSKFEKRDGFAKEIVITVFLVLIFSVYQGFSVIKINKQMSNQLRMYYLKKAGIINFQVTLSKSGFSSLVKFFVGYFQMLQVLLQFRFKIPDGFISTITFIGNPLETCIYSLDFAFIKLGLHKSIEIVYLRLIWLYINSFAYFILAVILSSIYICIKKRKYKTQKILKIIFLMIYTAGMYVYYSVYLNLVEIIVNIISCQSIGTKYYILADSQFECQTPYHILYAYKISLPVLVIITIVFPSFIFYKLYKQRLNLYKVSFYLKFGFFFQEYQPKKYYWEIIRMSYRTLIYVASTYFSQQQLFRSVILSLLSLLYLVLTNTNQPYRTKIQNKLDFMVAFIMIICYQLGVINNYTHDQKLQVVSVILVAILNIGIILFFLHSILREKILFNQKQFFYPAIQFLIKWTPKFFGRIFREQKSCIIFHKGWKKVQHIVFENKLPLLRLKLNLQSLPTHKMEFSPSYSQAQINNQLVGQYTTKNQLPTQLELLKINSNFSNHDAIVINTLNSKPNINTPQKKSATKKQFNFFSDSFEANKKIISPTERPNINFSSDINLIFSSRQNMNQINQPSEKVLKFNEKNK</sequence>
<dbReference type="InterPro" id="IPR006212">
    <property type="entry name" value="Furin_repeat"/>
</dbReference>
<feature type="signal peptide" evidence="2">
    <location>
        <begin position="1"/>
        <end position="19"/>
    </location>
</feature>
<dbReference type="Proteomes" id="UP000009168">
    <property type="component" value="Unassembled WGS sequence"/>
</dbReference>
<feature type="transmembrane region" description="Helical" evidence="1">
    <location>
        <begin position="3061"/>
        <end position="3080"/>
    </location>
</feature>
<feature type="transmembrane region" description="Helical" evidence="1">
    <location>
        <begin position="2926"/>
        <end position="2943"/>
    </location>
</feature>
<reference evidence="4" key="1">
    <citation type="journal article" date="2006" name="PLoS Biol.">
        <title>Macronuclear genome sequence of the ciliate Tetrahymena thermophila, a model eukaryote.</title>
        <authorList>
            <person name="Eisen J.A."/>
            <person name="Coyne R.S."/>
            <person name="Wu M."/>
            <person name="Wu D."/>
            <person name="Thiagarajan M."/>
            <person name="Wortman J.R."/>
            <person name="Badger J.H."/>
            <person name="Ren Q."/>
            <person name="Amedeo P."/>
            <person name="Jones K.M."/>
            <person name="Tallon L.J."/>
            <person name="Delcher A.L."/>
            <person name="Salzberg S.L."/>
            <person name="Silva J.C."/>
            <person name="Haas B.J."/>
            <person name="Majoros W.H."/>
            <person name="Farzad M."/>
            <person name="Carlton J.M."/>
            <person name="Smith R.K. Jr."/>
            <person name="Garg J."/>
            <person name="Pearlman R.E."/>
            <person name="Karrer K.M."/>
            <person name="Sun L."/>
            <person name="Manning G."/>
            <person name="Elde N.C."/>
            <person name="Turkewitz A.P."/>
            <person name="Asai D.J."/>
            <person name="Wilkes D.E."/>
            <person name="Wang Y."/>
            <person name="Cai H."/>
            <person name="Collins K."/>
            <person name="Stewart B.A."/>
            <person name="Lee S.R."/>
            <person name="Wilamowska K."/>
            <person name="Weinberg Z."/>
            <person name="Ruzzo W.L."/>
            <person name="Wloga D."/>
            <person name="Gaertig J."/>
            <person name="Frankel J."/>
            <person name="Tsao C.-C."/>
            <person name="Gorovsky M.A."/>
            <person name="Keeling P.J."/>
            <person name="Waller R.F."/>
            <person name="Patron N.J."/>
            <person name="Cherry J.M."/>
            <person name="Stover N.A."/>
            <person name="Krieger C.J."/>
            <person name="del Toro C."/>
            <person name="Ryder H.F."/>
            <person name="Williamson S.C."/>
            <person name="Barbeau R.A."/>
            <person name="Hamilton E.P."/>
            <person name="Orias E."/>
        </authorList>
    </citation>
    <scope>NUCLEOTIDE SEQUENCE [LARGE SCALE GENOMIC DNA]</scope>
    <source>
        <strain evidence="4">SB210</strain>
    </source>
</reference>
<evidence type="ECO:0000313" key="4">
    <source>
        <dbReference type="Proteomes" id="UP000009168"/>
    </source>
</evidence>
<feature type="transmembrane region" description="Helical" evidence="1">
    <location>
        <begin position="2775"/>
        <end position="2794"/>
    </location>
</feature>
<dbReference type="HOGENOM" id="CLU_225154_0_0_1"/>
<keyword evidence="4" id="KW-1185">Reference proteome</keyword>
<evidence type="ECO:0000313" key="3">
    <source>
        <dbReference type="EMBL" id="EAR86951.2"/>
    </source>
</evidence>
<gene>
    <name evidence="3" type="ORF">TTHERM_00414270</name>
</gene>
<keyword evidence="1 3" id="KW-0812">Transmembrane</keyword>
<dbReference type="eggNOG" id="KOG3525">
    <property type="taxonomic scope" value="Eukaryota"/>
</dbReference>
<dbReference type="KEGG" id="tet:TTHERM_00414270"/>
<dbReference type="OrthoDB" id="299743at2759"/>
<feature type="transmembrane region" description="Helical" evidence="1">
    <location>
        <begin position="2988"/>
        <end position="3009"/>
    </location>
</feature>
<protein>
    <submittedName>
        <fullName evidence="3">Transmembrane protein, putative</fullName>
    </submittedName>
</protein>
<dbReference type="SUPFAM" id="SSF57184">
    <property type="entry name" value="Growth factor receptor domain"/>
    <property type="match status" value="1"/>
</dbReference>
<name>Q22P60_TETTS</name>
<feature type="transmembrane region" description="Helical" evidence="1">
    <location>
        <begin position="3092"/>
        <end position="3112"/>
    </location>
</feature>
<dbReference type="EMBL" id="GG662856">
    <property type="protein sequence ID" value="EAR86951.2"/>
    <property type="molecule type" value="Genomic_DNA"/>
</dbReference>
<dbReference type="CDD" id="cd00064">
    <property type="entry name" value="FU"/>
    <property type="match status" value="1"/>
</dbReference>
<dbReference type="GeneID" id="7835002"/>
<dbReference type="InterPro" id="IPR009030">
    <property type="entry name" value="Growth_fac_rcpt_cys_sf"/>
</dbReference>
<dbReference type="InParanoid" id="Q22P60"/>
<feature type="chain" id="PRO_5004200965" evidence="2">
    <location>
        <begin position="20"/>
        <end position="3339"/>
    </location>
</feature>
<dbReference type="Gene3D" id="2.10.220.10">
    <property type="entry name" value="Hormone Receptor, Insulin-like Growth Factor Receptor 1, Chain A, domain 2"/>
    <property type="match status" value="1"/>
</dbReference>
<dbReference type="PANTHER" id="PTHR11319">
    <property type="entry name" value="G PROTEIN-COUPLED RECEPTOR-RELATED"/>
    <property type="match status" value="1"/>
</dbReference>
<dbReference type="SMART" id="SM00261">
    <property type="entry name" value="FU"/>
    <property type="match status" value="2"/>
</dbReference>
<dbReference type="PANTHER" id="PTHR11319:SF35">
    <property type="entry name" value="OUTER MEMBRANE PROTEIN PMPC-RELATED"/>
    <property type="match status" value="1"/>
</dbReference>
<proteinExistence type="predicted"/>